<dbReference type="Gene3D" id="3.10.450.50">
    <property type="match status" value="1"/>
</dbReference>
<evidence type="ECO:0000313" key="2">
    <source>
        <dbReference type="EMBL" id="MCW9705563.1"/>
    </source>
</evidence>
<comment type="caution">
    <text evidence="2">The sequence shown here is derived from an EMBL/GenBank/DDBJ whole genome shotgun (WGS) entry which is preliminary data.</text>
</comment>
<feature type="domain" description="SnoaL-like" evidence="1">
    <location>
        <begin position="9"/>
        <end position="117"/>
    </location>
</feature>
<dbReference type="Proteomes" id="UP001207918">
    <property type="component" value="Unassembled WGS sequence"/>
</dbReference>
<dbReference type="EMBL" id="JAGGJA010000001">
    <property type="protein sequence ID" value="MCW9705563.1"/>
    <property type="molecule type" value="Genomic_DNA"/>
</dbReference>
<evidence type="ECO:0000313" key="3">
    <source>
        <dbReference type="Proteomes" id="UP001207918"/>
    </source>
</evidence>
<proteinExistence type="predicted"/>
<gene>
    <name evidence="2" type="ORF">J6I44_01790</name>
</gene>
<dbReference type="RefSeq" id="WP_265764227.1">
    <property type="nucleotide sequence ID" value="NZ_JAGGJA010000001.1"/>
</dbReference>
<organism evidence="2 3">
    <name type="scientific">Fodinibius salsisoli</name>
    <dbReference type="NCBI Taxonomy" id="2820877"/>
    <lineage>
        <taxon>Bacteria</taxon>
        <taxon>Pseudomonadati</taxon>
        <taxon>Balneolota</taxon>
        <taxon>Balneolia</taxon>
        <taxon>Balneolales</taxon>
        <taxon>Balneolaceae</taxon>
        <taxon>Fodinibius</taxon>
    </lineage>
</organism>
<dbReference type="InterPro" id="IPR037401">
    <property type="entry name" value="SnoaL-like"/>
</dbReference>
<protein>
    <submittedName>
        <fullName evidence="2">Nuclear transport factor 2 family protein</fullName>
    </submittedName>
</protein>
<dbReference type="Pfam" id="PF13474">
    <property type="entry name" value="SnoaL_3"/>
    <property type="match status" value="1"/>
</dbReference>
<dbReference type="InterPro" id="IPR032710">
    <property type="entry name" value="NTF2-like_dom_sf"/>
</dbReference>
<keyword evidence="3" id="KW-1185">Reference proteome</keyword>
<evidence type="ECO:0000259" key="1">
    <source>
        <dbReference type="Pfam" id="PF13474"/>
    </source>
</evidence>
<accession>A0ABT3PII6</accession>
<reference evidence="2 3" key="1">
    <citation type="submission" date="2021-03" db="EMBL/GenBank/DDBJ databases">
        <title>Aliifodinibius sp. nov., a new bacterium isolated from saline soil.</title>
        <authorList>
            <person name="Galisteo C."/>
            <person name="De La Haba R."/>
            <person name="Sanchez-Porro C."/>
            <person name="Ventosa A."/>
        </authorList>
    </citation>
    <scope>NUCLEOTIDE SEQUENCE [LARGE SCALE GENOMIC DNA]</scope>
    <source>
        <strain evidence="2 3">1BSP15-2V2</strain>
    </source>
</reference>
<sequence length="127" mass="14564">MLNQELVDAVKKLIQNATRYNIEALDAIYHDDLRIAKMESNQEIRVMDKGENIALFKSKKEAGDDPLSTESTFRYAHASGPVGHVAVERRMKLHDQEEHLLFNLVLRKVDEEWKIVSEFAIPLDSEG</sequence>
<name>A0ABT3PII6_9BACT</name>
<dbReference type="SUPFAM" id="SSF54427">
    <property type="entry name" value="NTF2-like"/>
    <property type="match status" value="1"/>
</dbReference>